<accession>A0ABN8YVW9</accession>
<feature type="region of interest" description="Disordered" evidence="1">
    <location>
        <begin position="60"/>
        <end position="167"/>
    </location>
</feature>
<evidence type="ECO:0000313" key="3">
    <source>
        <dbReference type="Proteomes" id="UP001176941"/>
    </source>
</evidence>
<name>A0ABN8YVW9_RANTA</name>
<protein>
    <submittedName>
        <fullName evidence="2">Uncharacterized protein</fullName>
    </submittedName>
</protein>
<feature type="region of interest" description="Disordered" evidence="1">
    <location>
        <begin position="1"/>
        <end position="40"/>
    </location>
</feature>
<evidence type="ECO:0000256" key="1">
    <source>
        <dbReference type="SAM" id="MobiDB-lite"/>
    </source>
</evidence>
<proteinExistence type="predicted"/>
<keyword evidence="3" id="KW-1185">Reference proteome</keyword>
<dbReference type="EMBL" id="OX459961">
    <property type="protein sequence ID" value="CAI9165750.1"/>
    <property type="molecule type" value="Genomic_DNA"/>
</dbReference>
<evidence type="ECO:0000313" key="2">
    <source>
        <dbReference type="EMBL" id="CAI9165750.1"/>
    </source>
</evidence>
<feature type="compositionally biased region" description="Low complexity" evidence="1">
    <location>
        <begin position="124"/>
        <end position="149"/>
    </location>
</feature>
<organism evidence="2 3">
    <name type="scientific">Rangifer tarandus platyrhynchus</name>
    <name type="common">Svalbard reindeer</name>
    <dbReference type="NCBI Taxonomy" id="3082113"/>
    <lineage>
        <taxon>Eukaryota</taxon>
        <taxon>Metazoa</taxon>
        <taxon>Chordata</taxon>
        <taxon>Craniata</taxon>
        <taxon>Vertebrata</taxon>
        <taxon>Euteleostomi</taxon>
        <taxon>Mammalia</taxon>
        <taxon>Eutheria</taxon>
        <taxon>Laurasiatheria</taxon>
        <taxon>Artiodactyla</taxon>
        <taxon>Ruminantia</taxon>
        <taxon>Pecora</taxon>
        <taxon>Cervidae</taxon>
        <taxon>Odocoileinae</taxon>
        <taxon>Rangifer</taxon>
    </lineage>
</organism>
<feature type="compositionally biased region" description="Polar residues" evidence="1">
    <location>
        <begin position="1"/>
        <end position="14"/>
    </location>
</feature>
<reference evidence="2" key="1">
    <citation type="submission" date="2023-04" db="EMBL/GenBank/DDBJ databases">
        <authorList>
            <consortium name="ELIXIR-Norway"/>
        </authorList>
    </citation>
    <scope>NUCLEOTIDE SEQUENCE [LARGE SCALE GENOMIC DNA]</scope>
</reference>
<dbReference type="Proteomes" id="UP001176941">
    <property type="component" value="Chromosome 25"/>
</dbReference>
<gene>
    <name evidence="2" type="ORF">MRATA1EN1_LOCUS14712</name>
</gene>
<sequence>MLMVGSSLQATQPDCQGEDVGPRSAVSSGQGGSFSSGRSSAFVTLGRERGLSWTRVFVRKAEPPPSPGCSNTAVSTAARRGADVRALQSEGPTAGHARAQSAMVMEGAQCEGGRGREMRSGQQVAPSSPAPSSGASVAPAVSVHPSAAVQMSRNQPVSAPCPPPGAW</sequence>